<protein>
    <submittedName>
        <fullName evidence="1">Uncharacterized protein</fullName>
    </submittedName>
</protein>
<comment type="caution">
    <text evidence="1">The sequence shown here is derived from an EMBL/GenBank/DDBJ whole genome shotgun (WGS) entry which is preliminary data.</text>
</comment>
<dbReference type="OrthoDB" id="2289675at2759"/>
<reference evidence="1 2" key="1">
    <citation type="submission" date="2016-07" db="EMBL/GenBank/DDBJ databases">
        <title>Pervasive Adenine N6-methylation of Active Genes in Fungi.</title>
        <authorList>
            <consortium name="DOE Joint Genome Institute"/>
            <person name="Mondo S.J."/>
            <person name="Dannebaum R.O."/>
            <person name="Kuo R.C."/>
            <person name="Labutti K."/>
            <person name="Haridas S."/>
            <person name="Kuo A."/>
            <person name="Salamov A."/>
            <person name="Ahrendt S.R."/>
            <person name="Lipzen A."/>
            <person name="Sullivan W."/>
            <person name="Andreopoulos W.B."/>
            <person name="Clum A."/>
            <person name="Lindquist E."/>
            <person name="Daum C."/>
            <person name="Ramamoorthy G.K."/>
            <person name="Gryganskyi A."/>
            <person name="Culley D."/>
            <person name="Magnuson J.K."/>
            <person name="James T.Y."/>
            <person name="O'Malley M.A."/>
            <person name="Stajich J.E."/>
            <person name="Spatafora J.W."/>
            <person name="Visel A."/>
            <person name="Grigoriev I.V."/>
        </authorList>
    </citation>
    <scope>NUCLEOTIDE SEQUENCE [LARGE SCALE GENOMIC DNA]</scope>
    <source>
        <strain evidence="1 2">NRRL 3301</strain>
    </source>
</reference>
<evidence type="ECO:0000313" key="2">
    <source>
        <dbReference type="Proteomes" id="UP000242146"/>
    </source>
</evidence>
<dbReference type="Proteomes" id="UP000242146">
    <property type="component" value="Unassembled WGS sequence"/>
</dbReference>
<evidence type="ECO:0000313" key="1">
    <source>
        <dbReference type="EMBL" id="ORX47781.1"/>
    </source>
</evidence>
<organism evidence="1 2">
    <name type="scientific">Hesseltinella vesiculosa</name>
    <dbReference type="NCBI Taxonomy" id="101127"/>
    <lineage>
        <taxon>Eukaryota</taxon>
        <taxon>Fungi</taxon>
        <taxon>Fungi incertae sedis</taxon>
        <taxon>Mucoromycota</taxon>
        <taxon>Mucoromycotina</taxon>
        <taxon>Mucoromycetes</taxon>
        <taxon>Mucorales</taxon>
        <taxon>Cunninghamellaceae</taxon>
        <taxon>Hesseltinella</taxon>
    </lineage>
</organism>
<accession>A0A1X2G8K4</accession>
<dbReference type="AlphaFoldDB" id="A0A1X2G8K4"/>
<sequence length="150" mass="17248">MTSIRFSLTSCMTEESLDSISVATPLDASPRTTPINLHQQFTTDDHDMYNLTQFQIPDIAPMAARPHHHHGNTQTYITVRPQQQQQQLQRHRSALWPRLRRMLSSSPSSTKRKAIAHPKVSVFTQLSTLMHQKRHWLSLNKTKVAPFSKP</sequence>
<dbReference type="EMBL" id="MCGT01000032">
    <property type="protein sequence ID" value="ORX47781.1"/>
    <property type="molecule type" value="Genomic_DNA"/>
</dbReference>
<gene>
    <name evidence="1" type="ORF">DM01DRAFT_1339008</name>
</gene>
<name>A0A1X2G8K4_9FUNG</name>
<proteinExistence type="predicted"/>
<keyword evidence="2" id="KW-1185">Reference proteome</keyword>